<proteinExistence type="predicted"/>
<evidence type="ECO:0000313" key="1">
    <source>
        <dbReference type="EMBL" id="SVD14080.1"/>
    </source>
</evidence>
<organism evidence="1">
    <name type="scientific">marine metagenome</name>
    <dbReference type="NCBI Taxonomy" id="408172"/>
    <lineage>
        <taxon>unclassified sequences</taxon>
        <taxon>metagenomes</taxon>
        <taxon>ecological metagenomes</taxon>
    </lineage>
</organism>
<feature type="non-terminal residue" evidence="1">
    <location>
        <position position="44"/>
    </location>
</feature>
<sequence length="44" mass="4764">MIGLLVFLASCIPSPTELAQSNVFALKAHRFMEANSNRENTAGI</sequence>
<reference evidence="1" key="1">
    <citation type="submission" date="2018-05" db="EMBL/GenBank/DDBJ databases">
        <authorList>
            <person name="Lanie J.A."/>
            <person name="Ng W.-L."/>
            <person name="Kazmierczak K.M."/>
            <person name="Andrzejewski T.M."/>
            <person name="Davidsen T.M."/>
            <person name="Wayne K.J."/>
            <person name="Tettelin H."/>
            <person name="Glass J.I."/>
            <person name="Rusch D."/>
            <person name="Podicherti R."/>
            <person name="Tsui H.-C.T."/>
            <person name="Winkler M.E."/>
        </authorList>
    </citation>
    <scope>NUCLEOTIDE SEQUENCE</scope>
</reference>
<dbReference type="EMBL" id="UINC01132025">
    <property type="protein sequence ID" value="SVD14080.1"/>
    <property type="molecule type" value="Genomic_DNA"/>
</dbReference>
<dbReference type="AlphaFoldDB" id="A0A382SVV4"/>
<gene>
    <name evidence="1" type="ORF">METZ01_LOCUS366934</name>
</gene>
<protein>
    <submittedName>
        <fullName evidence="1">Uncharacterized protein</fullName>
    </submittedName>
</protein>
<name>A0A382SVV4_9ZZZZ</name>
<accession>A0A382SVV4</accession>